<dbReference type="SUPFAM" id="SSF49464">
    <property type="entry name" value="Carboxypeptidase regulatory domain-like"/>
    <property type="match status" value="1"/>
</dbReference>
<dbReference type="InterPro" id="IPR012910">
    <property type="entry name" value="Plug_dom"/>
</dbReference>
<evidence type="ECO:0000313" key="9">
    <source>
        <dbReference type="EMBL" id="OPC65819.1"/>
    </source>
</evidence>
<dbReference type="Pfam" id="PF07715">
    <property type="entry name" value="Plug"/>
    <property type="match status" value="1"/>
</dbReference>
<name>A0A1T3MN08_9FLAO</name>
<accession>A0A1T3MN08</accession>
<evidence type="ECO:0000313" key="10">
    <source>
        <dbReference type="Proteomes" id="UP000190813"/>
    </source>
</evidence>
<dbReference type="Gene3D" id="2.40.170.20">
    <property type="entry name" value="TonB-dependent receptor, beta-barrel domain"/>
    <property type="match status" value="1"/>
</dbReference>
<comment type="caution">
    <text evidence="9">The sequence shown here is derived from an EMBL/GenBank/DDBJ whole genome shotgun (WGS) entry which is preliminary data.</text>
</comment>
<dbReference type="InterPro" id="IPR008969">
    <property type="entry name" value="CarboxyPept-like_regulatory"/>
</dbReference>
<dbReference type="GO" id="GO:0009279">
    <property type="term" value="C:cell outer membrane"/>
    <property type="evidence" value="ECO:0007669"/>
    <property type="project" value="UniProtKB-SubCell"/>
</dbReference>
<feature type="domain" description="TonB-dependent receptor plug" evidence="8">
    <location>
        <begin position="141"/>
        <end position="220"/>
    </location>
</feature>
<keyword evidence="10" id="KW-1185">Reference proteome</keyword>
<dbReference type="SUPFAM" id="SSF56935">
    <property type="entry name" value="Porins"/>
    <property type="match status" value="1"/>
</dbReference>
<dbReference type="Gene3D" id="2.60.40.1120">
    <property type="entry name" value="Carboxypeptidase-like, regulatory domain"/>
    <property type="match status" value="1"/>
</dbReference>
<comment type="similarity">
    <text evidence="7">Belongs to the TonB-dependent receptor family.</text>
</comment>
<evidence type="ECO:0000256" key="6">
    <source>
        <dbReference type="ARBA" id="ARBA00023237"/>
    </source>
</evidence>
<evidence type="ECO:0000256" key="2">
    <source>
        <dbReference type="ARBA" id="ARBA00022448"/>
    </source>
</evidence>
<keyword evidence="6 7" id="KW-0998">Cell outer membrane</keyword>
<gene>
    <name evidence="9" type="ORF">BAZ10_00845</name>
</gene>
<evidence type="ECO:0000259" key="8">
    <source>
        <dbReference type="Pfam" id="PF07715"/>
    </source>
</evidence>
<keyword evidence="4 7" id="KW-0812">Transmembrane</keyword>
<reference evidence="9 10" key="1">
    <citation type="submission" date="2016-06" db="EMBL/GenBank/DDBJ databases">
        <title>Revisiting the taxonomy of the Elizabethkingia Genus based on Whole-Genome Sequencing, Optical Mapping, and MALDI-TOF.</title>
        <authorList>
            <person name="Nicholson A.C."/>
        </authorList>
    </citation>
    <scope>NUCLEOTIDE SEQUENCE [LARGE SCALE GENOMIC DNA]</scope>
    <source>
        <strain evidence="9 10">G4070</strain>
    </source>
</reference>
<dbReference type="Proteomes" id="UP000190813">
    <property type="component" value="Unassembled WGS sequence"/>
</dbReference>
<evidence type="ECO:0000256" key="4">
    <source>
        <dbReference type="ARBA" id="ARBA00022692"/>
    </source>
</evidence>
<keyword evidence="5 7" id="KW-0472">Membrane</keyword>
<evidence type="ECO:0000256" key="3">
    <source>
        <dbReference type="ARBA" id="ARBA00022452"/>
    </source>
</evidence>
<dbReference type="RefSeq" id="WP_078771438.1">
    <property type="nucleotide sequence ID" value="NZ_CBCSBR010000006.1"/>
</dbReference>
<evidence type="ECO:0000256" key="1">
    <source>
        <dbReference type="ARBA" id="ARBA00004571"/>
    </source>
</evidence>
<dbReference type="InterPro" id="IPR036942">
    <property type="entry name" value="Beta-barrel_TonB_sf"/>
</dbReference>
<keyword evidence="2 7" id="KW-0813">Transport</keyword>
<evidence type="ECO:0000256" key="7">
    <source>
        <dbReference type="PROSITE-ProRule" id="PRU01360"/>
    </source>
</evidence>
<dbReference type="PROSITE" id="PS52016">
    <property type="entry name" value="TONB_DEPENDENT_REC_3"/>
    <property type="match status" value="1"/>
</dbReference>
<organism evidence="9 10">
    <name type="scientific">Elizabethkingia occulta</name>
    <dbReference type="NCBI Taxonomy" id="1867263"/>
    <lineage>
        <taxon>Bacteria</taxon>
        <taxon>Pseudomonadati</taxon>
        <taxon>Bacteroidota</taxon>
        <taxon>Flavobacteriia</taxon>
        <taxon>Flavobacteriales</taxon>
        <taxon>Weeksellaceae</taxon>
        <taxon>Elizabethkingia</taxon>
    </lineage>
</organism>
<comment type="subcellular location">
    <subcellularLocation>
        <location evidence="1 7">Cell outer membrane</location>
        <topology evidence="1 7">Multi-pass membrane protein</topology>
    </subcellularLocation>
</comment>
<dbReference type="AlphaFoldDB" id="A0A1T3MN08"/>
<protein>
    <recommendedName>
        <fullName evidence="8">TonB-dependent receptor plug domain-containing protein</fullName>
    </recommendedName>
</protein>
<keyword evidence="3 7" id="KW-1134">Transmembrane beta strand</keyword>
<sequence>MLNKLFSISAILIFSVVYSQTSITGIVKSTGKTPISGANIYLENTILGDTTNEQGQFKINLEKDQTPEKIILIINATGYESKSISLDSNTPSVLDLGNILIDKKAKSIDEVVISANSFSLGKSRGVEQLNALDVVMTGSSNGDIMGALQSLPGTQKVGEDGKLYIRGGDSNELGTYIDGMHVFSPYTANAQDTPSRGRFSPFIFKGINLSLGGYELEYGQALSSVLPMETKDVSGESKLGINFSPLSVGGGGTLGKEHQSVSFNLNYTNLGLYNRIFPDRYTWKKDYSNFSGEGQFKNIFKDKSQLKVYWGYNRTDFSREYNDINTLQSRDLGLAENNYYLNTTYQTKPKNGLQYFAGLAFSRVDDKYSNTQVSGDAYNEAQQEIHAKFRLRKTFSKYYKLTAGAESFVRNYDNQYYLNDQKLQNQKLNYFISAIFADNQLRLHKGLYTNISARAEYNDYNKSSVFYPRLSLDYINKKFQSSLIYGRYYQLPGNVVLAKSNNLSQEISDQYIASFSYDNHGISLKTEFYYKKYSNLHLWKDNEYTSNGFGDSKGFDVYFSDDKNIKNFKYSLSYSYNDSKRLYERYTETATPSFASKHNIRLNALYYISPIKTYFGITHTFASGRTYNNPGLQGFNQSKTPVYSSLDANASILLGKKVILYTSLSNLLGRENIFSYRFAQHPNNNGFYNNEPITASRNRFFYIGIFISLKNNSAYDVSNF</sequence>
<dbReference type="InterPro" id="IPR039426">
    <property type="entry name" value="TonB-dep_rcpt-like"/>
</dbReference>
<dbReference type="EMBL" id="MAHX01000013">
    <property type="protein sequence ID" value="OPC65819.1"/>
    <property type="molecule type" value="Genomic_DNA"/>
</dbReference>
<evidence type="ECO:0000256" key="5">
    <source>
        <dbReference type="ARBA" id="ARBA00023136"/>
    </source>
</evidence>
<proteinExistence type="inferred from homology"/>
<dbReference type="Pfam" id="PF13715">
    <property type="entry name" value="CarbopepD_reg_2"/>
    <property type="match status" value="1"/>
</dbReference>